<dbReference type="Proteomes" id="UP000070700">
    <property type="component" value="Unassembled WGS sequence"/>
</dbReference>
<dbReference type="AlphaFoldDB" id="A0A194X349"/>
<accession>A0A194X349</accession>
<dbReference type="EMBL" id="KQ947419">
    <property type="protein sequence ID" value="KUJ14625.1"/>
    <property type="molecule type" value="Genomic_DNA"/>
</dbReference>
<protein>
    <submittedName>
        <fullName evidence="2">Uncharacterized protein</fullName>
    </submittedName>
</protein>
<dbReference type="KEGG" id="psco:LY89DRAFT_117800"/>
<gene>
    <name evidence="2" type="ORF">LY89DRAFT_117800</name>
</gene>
<sequence length="208" mass="23479">MQYGNTANSRRCTTLVLTLCSTTRSIPHSLLLRAAVARTRRHQRLAATRSLLWSDTGMRACRLCQEKVSGRLWSSTASILRQPCDQKFLSTKGQHTRDTLTIRLSSPKGAREREQTKPKPQPATDRPFFGLGILPTLFKTTHPHSSSSFMHIRSHPDAFVPSLCCMSQFSRSRFDSPYERRIVNSIRATLVLFSSIEHLIGLQSSSLH</sequence>
<evidence type="ECO:0000256" key="1">
    <source>
        <dbReference type="SAM" id="MobiDB-lite"/>
    </source>
</evidence>
<reference evidence="2 3" key="1">
    <citation type="submission" date="2015-10" db="EMBL/GenBank/DDBJ databases">
        <title>Full genome of DAOMC 229536 Phialocephala scopiformis, a fungal endophyte of spruce producing the potent anti-insectan compound rugulosin.</title>
        <authorList>
            <consortium name="DOE Joint Genome Institute"/>
            <person name="Walker A.K."/>
            <person name="Frasz S.L."/>
            <person name="Seifert K.A."/>
            <person name="Miller J.D."/>
            <person name="Mondo S.J."/>
            <person name="Labutti K."/>
            <person name="Lipzen A."/>
            <person name="Dockter R."/>
            <person name="Kennedy M."/>
            <person name="Grigoriev I.V."/>
            <person name="Spatafora J.W."/>
        </authorList>
    </citation>
    <scope>NUCLEOTIDE SEQUENCE [LARGE SCALE GENOMIC DNA]</scope>
    <source>
        <strain evidence="2 3">CBS 120377</strain>
    </source>
</reference>
<dbReference type="RefSeq" id="XP_018068980.1">
    <property type="nucleotide sequence ID" value="XM_018205120.1"/>
</dbReference>
<evidence type="ECO:0000313" key="3">
    <source>
        <dbReference type="Proteomes" id="UP000070700"/>
    </source>
</evidence>
<feature type="region of interest" description="Disordered" evidence="1">
    <location>
        <begin position="99"/>
        <end position="125"/>
    </location>
</feature>
<dbReference type="GeneID" id="28814846"/>
<keyword evidence="3" id="KW-1185">Reference proteome</keyword>
<organism evidence="2 3">
    <name type="scientific">Mollisia scopiformis</name>
    <name type="common">Conifer needle endophyte fungus</name>
    <name type="synonym">Phialocephala scopiformis</name>
    <dbReference type="NCBI Taxonomy" id="149040"/>
    <lineage>
        <taxon>Eukaryota</taxon>
        <taxon>Fungi</taxon>
        <taxon>Dikarya</taxon>
        <taxon>Ascomycota</taxon>
        <taxon>Pezizomycotina</taxon>
        <taxon>Leotiomycetes</taxon>
        <taxon>Helotiales</taxon>
        <taxon>Mollisiaceae</taxon>
        <taxon>Mollisia</taxon>
    </lineage>
</organism>
<name>A0A194X349_MOLSC</name>
<proteinExistence type="predicted"/>
<evidence type="ECO:0000313" key="2">
    <source>
        <dbReference type="EMBL" id="KUJ14625.1"/>
    </source>
</evidence>
<dbReference type="InParanoid" id="A0A194X349"/>